<dbReference type="AlphaFoldDB" id="A0A916R125"/>
<reference evidence="11" key="2">
    <citation type="submission" date="2020-09" db="EMBL/GenBank/DDBJ databases">
        <authorList>
            <person name="Sun Q."/>
            <person name="Zhou Y."/>
        </authorList>
    </citation>
    <scope>NUCLEOTIDE SEQUENCE</scope>
    <source>
        <strain evidence="11">CGMCC 1.15880</strain>
    </source>
</reference>
<evidence type="ECO:0000256" key="9">
    <source>
        <dbReference type="RuleBase" id="RU366046"/>
    </source>
</evidence>
<comment type="pathway">
    <text evidence="3 9">Carbohydrate metabolism; galactose metabolism.</text>
</comment>
<comment type="cofactor">
    <cofactor evidence="2 9">
        <name>NAD(+)</name>
        <dbReference type="ChEBI" id="CHEBI:57540"/>
    </cofactor>
</comment>
<dbReference type="InterPro" id="IPR036291">
    <property type="entry name" value="NAD(P)-bd_dom_sf"/>
</dbReference>
<evidence type="ECO:0000256" key="5">
    <source>
        <dbReference type="ARBA" id="ARBA00013189"/>
    </source>
</evidence>
<comment type="caution">
    <text evidence="11">The sequence shown here is derived from an EMBL/GenBank/DDBJ whole genome shotgun (WGS) entry which is preliminary data.</text>
</comment>
<keyword evidence="7 9" id="KW-0520">NAD</keyword>
<protein>
    <recommendedName>
        <fullName evidence="6 9">UDP-glucose 4-epimerase</fullName>
        <ecNumber evidence="5 9">5.1.3.2</ecNumber>
    </recommendedName>
</protein>
<dbReference type="CDD" id="cd05247">
    <property type="entry name" value="UDP_G4E_1_SDR_e"/>
    <property type="match status" value="1"/>
</dbReference>
<reference evidence="11" key="1">
    <citation type="journal article" date="2014" name="Int. J. Syst. Evol. Microbiol.">
        <title>Complete genome sequence of Corynebacterium casei LMG S-19264T (=DSM 44701T), isolated from a smear-ripened cheese.</title>
        <authorList>
            <consortium name="US DOE Joint Genome Institute (JGI-PGF)"/>
            <person name="Walter F."/>
            <person name="Albersmeier A."/>
            <person name="Kalinowski J."/>
            <person name="Ruckert C."/>
        </authorList>
    </citation>
    <scope>NUCLEOTIDE SEQUENCE</scope>
    <source>
        <strain evidence="11">CGMCC 1.15880</strain>
    </source>
</reference>
<evidence type="ECO:0000259" key="10">
    <source>
        <dbReference type="Pfam" id="PF16363"/>
    </source>
</evidence>
<feature type="domain" description="NAD(P)-binding" evidence="10">
    <location>
        <begin position="6"/>
        <end position="326"/>
    </location>
</feature>
<dbReference type="SUPFAM" id="SSF51735">
    <property type="entry name" value="NAD(P)-binding Rossmann-fold domains"/>
    <property type="match status" value="1"/>
</dbReference>
<accession>A0A916R125</accession>
<dbReference type="Gene3D" id="3.40.50.720">
    <property type="entry name" value="NAD(P)-binding Rossmann-like Domain"/>
    <property type="match status" value="1"/>
</dbReference>
<organism evidence="11 12">
    <name type="scientific">Neptunicoccus cionae</name>
    <dbReference type="NCBI Taxonomy" id="2035344"/>
    <lineage>
        <taxon>Bacteria</taxon>
        <taxon>Pseudomonadati</taxon>
        <taxon>Pseudomonadota</taxon>
        <taxon>Alphaproteobacteria</taxon>
        <taxon>Rhodobacterales</taxon>
        <taxon>Paracoccaceae</taxon>
        <taxon>Neptunicoccus</taxon>
    </lineage>
</organism>
<dbReference type="PANTHER" id="PTHR43725">
    <property type="entry name" value="UDP-GLUCOSE 4-EPIMERASE"/>
    <property type="match status" value="1"/>
</dbReference>
<dbReference type="GO" id="GO:0005829">
    <property type="term" value="C:cytosol"/>
    <property type="evidence" value="ECO:0007669"/>
    <property type="project" value="TreeGrafter"/>
</dbReference>
<keyword evidence="9" id="KW-0119">Carbohydrate metabolism</keyword>
<dbReference type="EC" id="5.1.3.2" evidence="5 9"/>
<dbReference type="GO" id="GO:0006012">
    <property type="term" value="P:galactose metabolic process"/>
    <property type="evidence" value="ECO:0007669"/>
    <property type="project" value="InterPro"/>
</dbReference>
<evidence type="ECO:0000256" key="4">
    <source>
        <dbReference type="ARBA" id="ARBA00007637"/>
    </source>
</evidence>
<dbReference type="InterPro" id="IPR005886">
    <property type="entry name" value="UDP_G4E"/>
</dbReference>
<evidence type="ECO:0000256" key="1">
    <source>
        <dbReference type="ARBA" id="ARBA00000083"/>
    </source>
</evidence>
<dbReference type="NCBIfam" id="TIGR01179">
    <property type="entry name" value="galE"/>
    <property type="match status" value="1"/>
</dbReference>
<keyword evidence="8 9" id="KW-0413">Isomerase</keyword>
<dbReference type="Proteomes" id="UP000628017">
    <property type="component" value="Unassembled WGS sequence"/>
</dbReference>
<dbReference type="Pfam" id="PF16363">
    <property type="entry name" value="GDP_Man_Dehyd"/>
    <property type="match status" value="1"/>
</dbReference>
<evidence type="ECO:0000313" key="12">
    <source>
        <dbReference type="Proteomes" id="UP000628017"/>
    </source>
</evidence>
<dbReference type="PANTHER" id="PTHR43725:SF47">
    <property type="entry name" value="UDP-GLUCOSE 4-EPIMERASE"/>
    <property type="match status" value="1"/>
</dbReference>
<dbReference type="RefSeq" id="WP_188677989.1">
    <property type="nucleotide sequence ID" value="NZ_BMKA01000006.1"/>
</dbReference>
<evidence type="ECO:0000256" key="3">
    <source>
        <dbReference type="ARBA" id="ARBA00004947"/>
    </source>
</evidence>
<evidence type="ECO:0000256" key="8">
    <source>
        <dbReference type="ARBA" id="ARBA00023235"/>
    </source>
</evidence>
<gene>
    <name evidence="11" type="primary">galE</name>
    <name evidence="11" type="ORF">GCM10011498_33120</name>
</gene>
<evidence type="ECO:0000256" key="6">
    <source>
        <dbReference type="ARBA" id="ARBA00018569"/>
    </source>
</evidence>
<comment type="similarity">
    <text evidence="4 9">Belongs to the NAD(P)-dependent epimerase/dehydratase family.</text>
</comment>
<dbReference type="InterPro" id="IPR016040">
    <property type="entry name" value="NAD(P)-bd_dom"/>
</dbReference>
<evidence type="ECO:0000256" key="2">
    <source>
        <dbReference type="ARBA" id="ARBA00001911"/>
    </source>
</evidence>
<proteinExistence type="inferred from homology"/>
<dbReference type="EMBL" id="BMKA01000006">
    <property type="protein sequence ID" value="GGA29341.1"/>
    <property type="molecule type" value="Genomic_DNA"/>
</dbReference>
<evidence type="ECO:0000313" key="11">
    <source>
        <dbReference type="EMBL" id="GGA29341.1"/>
    </source>
</evidence>
<sequence length="340" mass="37014">MTQKILLTGGAGYIGAHTFVALHEAGYYPVILDNFANADQDTPARLAQLTGRKVDCHDCDLMDKAALDAVFEEHDFEAVIHFAALKAVGESVAKPQMYFDNNTGGLINLMGAMEKHDVKRIVFSSSATVYGDAEQQPIPETAPLGATNPYGLTKLMGEMMLNQMQVAHPDWTIGILRYFNPAGVHTSGLLYQSPKSGNNPPENLMPRLLEVAVGTRPHLMVFGSDYDTPDGTGVRDYIHISDLCRGHVLSLDALIRTNESHTVNLGTGTGYSVLDMIREFAKACGREVPFEMADRRPGDVGTCYADVTLAREVLGFEAELGLAEMCIDSWRESGQADPTT</sequence>
<dbReference type="GO" id="GO:0003978">
    <property type="term" value="F:UDP-glucose 4-epimerase activity"/>
    <property type="evidence" value="ECO:0007669"/>
    <property type="project" value="UniProtKB-UniRule"/>
</dbReference>
<dbReference type="Gene3D" id="3.90.25.10">
    <property type="entry name" value="UDP-galactose 4-epimerase, domain 1"/>
    <property type="match status" value="1"/>
</dbReference>
<evidence type="ECO:0000256" key="7">
    <source>
        <dbReference type="ARBA" id="ARBA00023027"/>
    </source>
</evidence>
<comment type="catalytic activity">
    <reaction evidence="1 9">
        <text>UDP-alpha-D-glucose = UDP-alpha-D-galactose</text>
        <dbReference type="Rhea" id="RHEA:22168"/>
        <dbReference type="ChEBI" id="CHEBI:58885"/>
        <dbReference type="ChEBI" id="CHEBI:66914"/>
        <dbReference type="EC" id="5.1.3.2"/>
    </reaction>
</comment>
<comment type="subunit">
    <text evidence="9">Homodimer.</text>
</comment>
<name>A0A916R125_9RHOB</name>
<keyword evidence="12" id="KW-1185">Reference proteome</keyword>